<feature type="signal peptide" evidence="1">
    <location>
        <begin position="1"/>
        <end position="31"/>
    </location>
</feature>
<dbReference type="Pfam" id="PF12690">
    <property type="entry name" value="BsuPI"/>
    <property type="match status" value="2"/>
</dbReference>
<dbReference type="Proteomes" id="UP001611383">
    <property type="component" value="Chromosome"/>
</dbReference>
<protein>
    <recommendedName>
        <fullName evidence="2">Intracellular proteinase inhibitor BsuPI domain-containing protein</fullName>
    </recommendedName>
</protein>
<evidence type="ECO:0000313" key="4">
    <source>
        <dbReference type="Proteomes" id="UP001611383"/>
    </source>
</evidence>
<reference evidence="3 4" key="1">
    <citation type="submission" date="2019-08" db="EMBL/GenBank/DDBJ databases">
        <title>Archangium and Cystobacter genomes.</title>
        <authorList>
            <person name="Chen I.-C.K."/>
            <person name="Wielgoss S."/>
        </authorList>
    </citation>
    <scope>NUCLEOTIDE SEQUENCE [LARGE SCALE GENOMIC DNA]</scope>
    <source>
        <strain evidence="3 4">Cbm 6</strain>
    </source>
</reference>
<keyword evidence="4" id="KW-1185">Reference proteome</keyword>
<proteinExistence type="predicted"/>
<dbReference type="Gene3D" id="2.60.40.2360">
    <property type="entry name" value="Intracellular proteinase inhibitor BsuPI"/>
    <property type="match status" value="2"/>
</dbReference>
<evidence type="ECO:0000256" key="1">
    <source>
        <dbReference type="SAM" id="SignalP"/>
    </source>
</evidence>
<dbReference type="EMBL" id="CP043494">
    <property type="protein sequence ID" value="WNG45696.1"/>
    <property type="molecule type" value="Genomic_DNA"/>
</dbReference>
<name>A0ABY9WVH9_9BACT</name>
<feature type="domain" description="Intracellular proteinase inhibitor BsuPI" evidence="2">
    <location>
        <begin position="170"/>
        <end position="272"/>
    </location>
</feature>
<evidence type="ECO:0000313" key="3">
    <source>
        <dbReference type="EMBL" id="WNG45696.1"/>
    </source>
</evidence>
<dbReference type="InterPro" id="IPR038144">
    <property type="entry name" value="IPI"/>
</dbReference>
<feature type="domain" description="Intracellular proteinase inhibitor BsuPI" evidence="2">
    <location>
        <begin position="41"/>
        <end position="138"/>
    </location>
</feature>
<accession>A0ABY9WVH9</accession>
<organism evidence="3 4">
    <name type="scientific">Archangium minus</name>
    <dbReference type="NCBI Taxonomy" id="83450"/>
    <lineage>
        <taxon>Bacteria</taxon>
        <taxon>Pseudomonadati</taxon>
        <taxon>Myxococcota</taxon>
        <taxon>Myxococcia</taxon>
        <taxon>Myxococcales</taxon>
        <taxon>Cystobacterineae</taxon>
        <taxon>Archangiaceae</taxon>
        <taxon>Archangium</taxon>
    </lineage>
</organism>
<sequence>MRIGTTRNASLMSAWTLALLVALGMAAPAAAADPLAVRVFTDKSTYDRNEQAQLTLEVKNTSSFYVSVSFGSGQQYDFVARDASGATLWTWSNGKTFSPFGSSKTLAPGETWSVQETWAFVDNAGSSLLDGTFSITGTYLGNYLGRSGTKSGTQDVVLQTSDPLVATFSTDKASYSRFTSAPLHLTVTNVAAYPVTISFQNGQQYEFSARNSSGQVVWTWSTGKSFDPAASELVLAPGESLTFNESWSFNNNNGGGISDGYYTVSGTFLGQAYGAVEPKGGESQIRVYTLF</sequence>
<keyword evidence="1" id="KW-0732">Signal</keyword>
<gene>
    <name evidence="3" type="ORF">F0U60_17480</name>
</gene>
<feature type="chain" id="PRO_5046762972" description="Intracellular proteinase inhibitor BsuPI domain-containing protein" evidence="1">
    <location>
        <begin position="32"/>
        <end position="291"/>
    </location>
</feature>
<dbReference type="InterPro" id="IPR020481">
    <property type="entry name" value="Intracell_prot_inh_BsuPI"/>
</dbReference>
<evidence type="ECO:0000259" key="2">
    <source>
        <dbReference type="Pfam" id="PF12690"/>
    </source>
</evidence>